<dbReference type="Pfam" id="PF03466">
    <property type="entry name" value="LysR_substrate"/>
    <property type="match status" value="1"/>
</dbReference>
<sequence>MLSADDLGIFLEVARRGRLTEAAKHLGLNHTTVGRHISRLERSVEQRLFHREQSGWRLTEAGLRLLGHAEAVEAAVSAAREDCLQTGQYLTGSIRLITPDGFGSYLLTPGLAQMRSAFPGLALEIVTANRHASLGTREFDLAVAIERPGTRAVSAHMLTEYELRLYASPAYLDGHRPIGSVEDVRGDDFIWYVDDALGGLTHETLFRAVPTARPVIQTNTIAGQISAARQGLGIAFLPTWIGDVTPGVQRVEGFDSAIPHSYWLLVPRNLTRLARIRAVARMVEDLVDQHTGLELATRASY</sequence>
<evidence type="ECO:0000256" key="4">
    <source>
        <dbReference type="ARBA" id="ARBA00023163"/>
    </source>
</evidence>
<name>A0A543C202_9PSEU</name>
<dbReference type="GO" id="GO:0003700">
    <property type="term" value="F:DNA-binding transcription factor activity"/>
    <property type="evidence" value="ECO:0007669"/>
    <property type="project" value="InterPro"/>
</dbReference>
<dbReference type="EMBL" id="VFPA01000010">
    <property type="protein sequence ID" value="TQL91112.1"/>
    <property type="molecule type" value="Genomic_DNA"/>
</dbReference>
<dbReference type="OrthoDB" id="570111at2"/>
<gene>
    <name evidence="6" type="ORF">FB558_8661</name>
</gene>
<comment type="caution">
    <text evidence="6">The sequence shown here is derived from an EMBL/GenBank/DDBJ whole genome shotgun (WGS) entry which is preliminary data.</text>
</comment>
<dbReference type="InterPro" id="IPR036390">
    <property type="entry name" value="WH_DNA-bd_sf"/>
</dbReference>
<protein>
    <submittedName>
        <fullName evidence="6">LysR family transcriptional regulator</fullName>
    </submittedName>
</protein>
<dbReference type="PROSITE" id="PS50931">
    <property type="entry name" value="HTH_LYSR"/>
    <property type="match status" value="1"/>
</dbReference>
<feature type="domain" description="HTH lysR-type" evidence="5">
    <location>
        <begin position="2"/>
        <end position="59"/>
    </location>
</feature>
<dbReference type="PANTHER" id="PTHR30579:SF3">
    <property type="entry name" value="TRANSCRIPTIONAL REGULATORY PROTEIN"/>
    <property type="match status" value="1"/>
</dbReference>
<keyword evidence="2" id="KW-0805">Transcription regulation</keyword>
<dbReference type="Proteomes" id="UP000315677">
    <property type="component" value="Unassembled WGS sequence"/>
</dbReference>
<organism evidence="6 7">
    <name type="scientific">Pseudonocardia kunmingensis</name>
    <dbReference type="NCBI Taxonomy" id="630975"/>
    <lineage>
        <taxon>Bacteria</taxon>
        <taxon>Bacillati</taxon>
        <taxon>Actinomycetota</taxon>
        <taxon>Actinomycetes</taxon>
        <taxon>Pseudonocardiales</taxon>
        <taxon>Pseudonocardiaceae</taxon>
        <taxon>Pseudonocardia</taxon>
    </lineage>
</organism>
<accession>A0A543C202</accession>
<evidence type="ECO:0000313" key="7">
    <source>
        <dbReference type="Proteomes" id="UP000315677"/>
    </source>
</evidence>
<dbReference type="InterPro" id="IPR050176">
    <property type="entry name" value="LTTR"/>
</dbReference>
<dbReference type="SUPFAM" id="SSF53850">
    <property type="entry name" value="Periplasmic binding protein-like II"/>
    <property type="match status" value="1"/>
</dbReference>
<evidence type="ECO:0000313" key="6">
    <source>
        <dbReference type="EMBL" id="TQL91112.1"/>
    </source>
</evidence>
<dbReference type="GO" id="GO:0003677">
    <property type="term" value="F:DNA binding"/>
    <property type="evidence" value="ECO:0007669"/>
    <property type="project" value="UniProtKB-KW"/>
</dbReference>
<dbReference type="RefSeq" id="WP_142065491.1">
    <property type="nucleotide sequence ID" value="NZ_VFPA01000010.1"/>
</dbReference>
<evidence type="ECO:0000256" key="3">
    <source>
        <dbReference type="ARBA" id="ARBA00023125"/>
    </source>
</evidence>
<dbReference type="AlphaFoldDB" id="A0A543C202"/>
<keyword evidence="3" id="KW-0238">DNA-binding</keyword>
<reference evidence="6 7" key="1">
    <citation type="submission" date="2019-06" db="EMBL/GenBank/DDBJ databases">
        <title>Sequencing the genomes of 1000 actinobacteria strains.</title>
        <authorList>
            <person name="Klenk H.-P."/>
        </authorList>
    </citation>
    <scope>NUCLEOTIDE SEQUENCE [LARGE SCALE GENOMIC DNA]</scope>
    <source>
        <strain evidence="6 7">DSM 45301</strain>
    </source>
</reference>
<proteinExistence type="inferred from homology"/>
<comment type="similarity">
    <text evidence="1">Belongs to the LysR transcriptional regulatory family.</text>
</comment>
<dbReference type="PANTHER" id="PTHR30579">
    <property type="entry name" value="TRANSCRIPTIONAL REGULATOR"/>
    <property type="match status" value="1"/>
</dbReference>
<evidence type="ECO:0000256" key="1">
    <source>
        <dbReference type="ARBA" id="ARBA00009437"/>
    </source>
</evidence>
<dbReference type="Gene3D" id="3.40.190.290">
    <property type="match status" value="1"/>
</dbReference>
<dbReference type="SUPFAM" id="SSF46785">
    <property type="entry name" value="Winged helix' DNA-binding domain"/>
    <property type="match status" value="1"/>
</dbReference>
<keyword evidence="7" id="KW-1185">Reference proteome</keyword>
<dbReference type="Gene3D" id="1.10.10.10">
    <property type="entry name" value="Winged helix-like DNA-binding domain superfamily/Winged helix DNA-binding domain"/>
    <property type="match status" value="1"/>
</dbReference>
<dbReference type="Pfam" id="PF00126">
    <property type="entry name" value="HTH_1"/>
    <property type="match status" value="1"/>
</dbReference>
<evidence type="ECO:0000259" key="5">
    <source>
        <dbReference type="PROSITE" id="PS50931"/>
    </source>
</evidence>
<dbReference type="InterPro" id="IPR036388">
    <property type="entry name" value="WH-like_DNA-bd_sf"/>
</dbReference>
<dbReference type="InterPro" id="IPR000847">
    <property type="entry name" value="LysR_HTH_N"/>
</dbReference>
<dbReference type="InterPro" id="IPR005119">
    <property type="entry name" value="LysR_subst-bd"/>
</dbReference>
<keyword evidence="4" id="KW-0804">Transcription</keyword>
<evidence type="ECO:0000256" key="2">
    <source>
        <dbReference type="ARBA" id="ARBA00023015"/>
    </source>
</evidence>